<keyword evidence="3" id="KW-1185">Reference proteome</keyword>
<sequence>MLEPHRIAPDTVLVPRLVPAADGFGFVNTMVITGREPVLVDTGSAVHRDQWREDVFSVVDPGDVRWIFVSHDDADHVGNLTAALETCPRATLVTGRLRHPPLDPRRRIRHIRDGEAWTVAGRTLTAVRPPLFDASATLGLYDGRTGVYWSADCFGAVVPHPTADAGDLPADEHLEAVDRFATGLSPWRAWLDPVVFGGYVDQLAAMELTALATAHGPTITGRRIRLAFDALR</sequence>
<dbReference type="GO" id="GO:0016787">
    <property type="term" value="F:hydrolase activity"/>
    <property type="evidence" value="ECO:0007669"/>
    <property type="project" value="UniProtKB-KW"/>
</dbReference>
<feature type="domain" description="Metallo-beta-lactamase" evidence="1">
    <location>
        <begin position="26"/>
        <end position="199"/>
    </location>
</feature>
<dbReference type="InterPro" id="IPR045761">
    <property type="entry name" value="ODP_dom"/>
</dbReference>
<reference evidence="2 3" key="1">
    <citation type="submission" date="2019-04" db="EMBL/GenBank/DDBJ databases">
        <title>Herbidospora sp. NEAU-GS14.nov., a novel actinomycete isolated from soil.</title>
        <authorList>
            <person name="Han L."/>
        </authorList>
    </citation>
    <scope>NUCLEOTIDE SEQUENCE [LARGE SCALE GENOMIC DNA]</scope>
    <source>
        <strain evidence="2 3">NEAU-GS14</strain>
    </source>
</reference>
<dbReference type="AlphaFoldDB" id="A0A4U3MMV9"/>
<organism evidence="2 3">
    <name type="scientific">Herbidospora galbida</name>
    <dbReference type="NCBI Taxonomy" id="2575442"/>
    <lineage>
        <taxon>Bacteria</taxon>
        <taxon>Bacillati</taxon>
        <taxon>Actinomycetota</taxon>
        <taxon>Actinomycetes</taxon>
        <taxon>Streptosporangiales</taxon>
        <taxon>Streptosporangiaceae</taxon>
        <taxon>Herbidospora</taxon>
    </lineage>
</organism>
<evidence type="ECO:0000313" key="2">
    <source>
        <dbReference type="EMBL" id="TKK90179.1"/>
    </source>
</evidence>
<dbReference type="OrthoDB" id="3865988at2"/>
<dbReference type="SMART" id="SM00849">
    <property type="entry name" value="Lactamase_B"/>
    <property type="match status" value="1"/>
</dbReference>
<dbReference type="EMBL" id="SZQA01000004">
    <property type="protein sequence ID" value="TKK90179.1"/>
    <property type="molecule type" value="Genomic_DNA"/>
</dbReference>
<protein>
    <submittedName>
        <fullName evidence="2">MBL fold metallo-hydrolase</fullName>
    </submittedName>
</protein>
<keyword evidence="2" id="KW-0378">Hydrolase</keyword>
<evidence type="ECO:0000259" key="1">
    <source>
        <dbReference type="SMART" id="SM00849"/>
    </source>
</evidence>
<accession>A0A4U3MMV9</accession>
<evidence type="ECO:0000313" key="3">
    <source>
        <dbReference type="Proteomes" id="UP000308705"/>
    </source>
</evidence>
<comment type="caution">
    <text evidence="2">The sequence shown here is derived from an EMBL/GenBank/DDBJ whole genome shotgun (WGS) entry which is preliminary data.</text>
</comment>
<proteinExistence type="predicted"/>
<dbReference type="Gene3D" id="3.60.15.10">
    <property type="entry name" value="Ribonuclease Z/Hydroxyacylglutathione hydrolase-like"/>
    <property type="match status" value="1"/>
</dbReference>
<dbReference type="InterPro" id="IPR036866">
    <property type="entry name" value="RibonucZ/Hydroxyglut_hydro"/>
</dbReference>
<dbReference type="SUPFAM" id="SSF56281">
    <property type="entry name" value="Metallo-hydrolase/oxidoreductase"/>
    <property type="match status" value="1"/>
</dbReference>
<dbReference type="Proteomes" id="UP000308705">
    <property type="component" value="Unassembled WGS sequence"/>
</dbReference>
<gene>
    <name evidence="2" type="ORF">FDA94_07120</name>
</gene>
<name>A0A4U3MMV9_9ACTN</name>
<dbReference type="Pfam" id="PF19583">
    <property type="entry name" value="ODP"/>
    <property type="match status" value="1"/>
</dbReference>
<dbReference type="InterPro" id="IPR001279">
    <property type="entry name" value="Metallo-B-lactamas"/>
</dbReference>
<dbReference type="RefSeq" id="WP_137246217.1">
    <property type="nucleotide sequence ID" value="NZ_SZQA01000004.1"/>
</dbReference>